<sequence length="148" mass="17065">MDFKKICKPFHDLTPIDLYAIIKLRIEVFIIEQNCIFQDLDDKDQECYHLMFYKDGSLEAYSRLLPAGLSYPEMSIGRVITSKRVRGTGAGKQLMEESIDLCYQYFGKGPIKIGAQLYAKKFYEQVGFQQSGPVYLEDGIEHITMTKQ</sequence>
<dbReference type="InterPro" id="IPR016181">
    <property type="entry name" value="Acyl_CoA_acyltransferase"/>
</dbReference>
<evidence type="ECO:0000313" key="3">
    <source>
        <dbReference type="Proteomes" id="UP000772618"/>
    </source>
</evidence>
<dbReference type="GO" id="GO:0016746">
    <property type="term" value="F:acyltransferase activity"/>
    <property type="evidence" value="ECO:0007669"/>
    <property type="project" value="UniProtKB-KW"/>
</dbReference>
<organism evidence="2 3">
    <name type="scientific">Chryseosolibacter indicus</name>
    <dbReference type="NCBI Taxonomy" id="2782351"/>
    <lineage>
        <taxon>Bacteria</taxon>
        <taxon>Pseudomonadati</taxon>
        <taxon>Bacteroidota</taxon>
        <taxon>Cytophagia</taxon>
        <taxon>Cytophagales</taxon>
        <taxon>Chryseotaleaceae</taxon>
        <taxon>Chryseosolibacter</taxon>
    </lineage>
</organism>
<evidence type="ECO:0000313" key="2">
    <source>
        <dbReference type="EMBL" id="MBT1705083.1"/>
    </source>
</evidence>
<gene>
    <name evidence="2" type="ORF">KK060_17450</name>
</gene>
<dbReference type="RefSeq" id="WP_254155040.1">
    <property type="nucleotide sequence ID" value="NZ_JAHESD010000046.1"/>
</dbReference>
<dbReference type="SUPFAM" id="SSF55729">
    <property type="entry name" value="Acyl-CoA N-acyltransferases (Nat)"/>
    <property type="match status" value="1"/>
</dbReference>
<evidence type="ECO:0000259" key="1">
    <source>
        <dbReference type="PROSITE" id="PS51186"/>
    </source>
</evidence>
<dbReference type="Gene3D" id="3.40.630.30">
    <property type="match status" value="1"/>
</dbReference>
<dbReference type="EMBL" id="JAHESD010000046">
    <property type="protein sequence ID" value="MBT1705083.1"/>
    <property type="molecule type" value="Genomic_DNA"/>
</dbReference>
<dbReference type="Pfam" id="PF13673">
    <property type="entry name" value="Acetyltransf_10"/>
    <property type="match status" value="1"/>
</dbReference>
<protein>
    <submittedName>
        <fullName evidence="2">GNAT family N-acetyltransferase</fullName>
        <ecNumber evidence="2">2.3.1.-</ecNumber>
    </submittedName>
</protein>
<dbReference type="Proteomes" id="UP000772618">
    <property type="component" value="Unassembled WGS sequence"/>
</dbReference>
<dbReference type="PROSITE" id="PS51186">
    <property type="entry name" value="GNAT"/>
    <property type="match status" value="1"/>
</dbReference>
<keyword evidence="3" id="KW-1185">Reference proteome</keyword>
<feature type="domain" description="N-acetyltransferase" evidence="1">
    <location>
        <begin position="8"/>
        <end position="148"/>
    </location>
</feature>
<reference evidence="2 3" key="1">
    <citation type="submission" date="2021-05" db="EMBL/GenBank/DDBJ databases">
        <title>A Polyphasic approach of four new species of the genus Ohtaekwangia: Ohtaekwangia histidinii sp. nov., Ohtaekwangia cretensis sp. nov., Ohtaekwangia indiensis sp. nov., Ohtaekwangia reichenbachii sp. nov. from diverse environment.</title>
        <authorList>
            <person name="Octaviana S."/>
        </authorList>
    </citation>
    <scope>NUCLEOTIDE SEQUENCE [LARGE SCALE GENOMIC DNA]</scope>
    <source>
        <strain evidence="2 3">PWU20</strain>
    </source>
</reference>
<dbReference type="InterPro" id="IPR000182">
    <property type="entry name" value="GNAT_dom"/>
</dbReference>
<keyword evidence="2" id="KW-0012">Acyltransferase</keyword>
<proteinExistence type="predicted"/>
<comment type="caution">
    <text evidence="2">The sequence shown here is derived from an EMBL/GenBank/DDBJ whole genome shotgun (WGS) entry which is preliminary data.</text>
</comment>
<dbReference type="EC" id="2.3.1.-" evidence="2"/>
<keyword evidence="2" id="KW-0808">Transferase</keyword>
<accession>A0ABS5VVL0</accession>
<dbReference type="CDD" id="cd04301">
    <property type="entry name" value="NAT_SF"/>
    <property type="match status" value="1"/>
</dbReference>
<name>A0ABS5VVL0_9BACT</name>